<evidence type="ECO:0000256" key="2">
    <source>
        <dbReference type="SAM" id="SignalP"/>
    </source>
</evidence>
<accession>A0A0D3ENI1</accession>
<dbReference type="EnsemblPlants" id="OBART01G14650.1">
    <property type="protein sequence ID" value="OBART01G14650.1"/>
    <property type="gene ID" value="OBART01G14650"/>
</dbReference>
<keyword evidence="1" id="KW-0472">Membrane</keyword>
<sequence>MPLLVLIFFLVLGVLYPAAAAKEQFLFNEFTSINLIFDGMVMVTLNGLLMLTNNINKQRPCLCLPLQFHKMPNSTGNAVLLQGLRTVSNHGMAFIIGARLECRRRLLLVDAATNRCSPPAPLATASWCSSSEFIGWKIREEK</sequence>
<name>A0A0D3ENI1_9ORYZ</name>
<dbReference type="PaxDb" id="65489-OBART01G14650.1"/>
<feature type="chain" id="PRO_5002275210" evidence="2">
    <location>
        <begin position="21"/>
        <end position="142"/>
    </location>
</feature>
<evidence type="ECO:0000313" key="3">
    <source>
        <dbReference type="EnsemblPlants" id="OBART01G14650.1"/>
    </source>
</evidence>
<feature type="transmembrane region" description="Helical" evidence="1">
    <location>
        <begin position="30"/>
        <end position="49"/>
    </location>
</feature>
<dbReference type="InterPro" id="IPR013320">
    <property type="entry name" value="ConA-like_dom_sf"/>
</dbReference>
<keyword evidence="1" id="KW-1133">Transmembrane helix</keyword>
<feature type="signal peptide" evidence="2">
    <location>
        <begin position="1"/>
        <end position="20"/>
    </location>
</feature>
<evidence type="ECO:0000313" key="4">
    <source>
        <dbReference type="Proteomes" id="UP000026960"/>
    </source>
</evidence>
<evidence type="ECO:0000256" key="1">
    <source>
        <dbReference type="SAM" id="Phobius"/>
    </source>
</evidence>
<dbReference type="Proteomes" id="UP000026960">
    <property type="component" value="Chromosome 1"/>
</dbReference>
<dbReference type="HOGENOM" id="CLU_1878793_0_0_1"/>
<dbReference type="AlphaFoldDB" id="A0A0D3ENI1"/>
<keyword evidence="2" id="KW-0732">Signal</keyword>
<dbReference type="STRING" id="65489.A0A0D3ENI1"/>
<dbReference type="Gramene" id="OBART01G14650.1">
    <property type="protein sequence ID" value="OBART01G14650.1"/>
    <property type="gene ID" value="OBART01G14650"/>
</dbReference>
<proteinExistence type="predicted"/>
<dbReference type="SUPFAM" id="SSF49899">
    <property type="entry name" value="Concanavalin A-like lectins/glucanases"/>
    <property type="match status" value="1"/>
</dbReference>
<reference evidence="3" key="1">
    <citation type="journal article" date="2009" name="Rice">
        <title>De Novo Next Generation Sequencing of Plant Genomes.</title>
        <authorList>
            <person name="Rounsley S."/>
            <person name="Marri P.R."/>
            <person name="Yu Y."/>
            <person name="He R."/>
            <person name="Sisneros N."/>
            <person name="Goicoechea J.L."/>
            <person name="Lee S.J."/>
            <person name="Angelova A."/>
            <person name="Kudrna D."/>
            <person name="Luo M."/>
            <person name="Affourtit J."/>
            <person name="Desany B."/>
            <person name="Knight J."/>
            <person name="Niazi F."/>
            <person name="Egholm M."/>
            <person name="Wing R.A."/>
        </authorList>
    </citation>
    <scope>NUCLEOTIDE SEQUENCE [LARGE SCALE GENOMIC DNA]</scope>
    <source>
        <strain evidence="3">cv. IRGC 105608</strain>
    </source>
</reference>
<protein>
    <submittedName>
        <fullName evidence="3">Uncharacterized protein</fullName>
    </submittedName>
</protein>
<reference evidence="3" key="2">
    <citation type="submission" date="2015-03" db="UniProtKB">
        <authorList>
            <consortium name="EnsemblPlants"/>
        </authorList>
    </citation>
    <scope>IDENTIFICATION</scope>
</reference>
<organism evidence="3">
    <name type="scientific">Oryza barthii</name>
    <dbReference type="NCBI Taxonomy" id="65489"/>
    <lineage>
        <taxon>Eukaryota</taxon>
        <taxon>Viridiplantae</taxon>
        <taxon>Streptophyta</taxon>
        <taxon>Embryophyta</taxon>
        <taxon>Tracheophyta</taxon>
        <taxon>Spermatophyta</taxon>
        <taxon>Magnoliopsida</taxon>
        <taxon>Liliopsida</taxon>
        <taxon>Poales</taxon>
        <taxon>Poaceae</taxon>
        <taxon>BOP clade</taxon>
        <taxon>Oryzoideae</taxon>
        <taxon>Oryzeae</taxon>
        <taxon>Oryzinae</taxon>
        <taxon>Oryza</taxon>
    </lineage>
</organism>
<keyword evidence="1" id="KW-0812">Transmembrane</keyword>
<keyword evidence="4" id="KW-1185">Reference proteome</keyword>